<dbReference type="Proteomes" id="UP000054988">
    <property type="component" value="Unassembled WGS sequence"/>
</dbReference>
<protein>
    <submittedName>
        <fullName evidence="1">Uncharacterized protein</fullName>
    </submittedName>
</protein>
<comment type="caution">
    <text evidence="1">The sequence shown here is derived from an EMBL/GenBank/DDBJ whole genome shotgun (WGS) entry which is preliminary data.</text>
</comment>
<organism evidence="1 2">
    <name type="scientific">Moniliophthora roreri</name>
    <name type="common">Frosty pod rot fungus</name>
    <name type="synonym">Monilia roreri</name>
    <dbReference type="NCBI Taxonomy" id="221103"/>
    <lineage>
        <taxon>Eukaryota</taxon>
        <taxon>Fungi</taxon>
        <taxon>Dikarya</taxon>
        <taxon>Basidiomycota</taxon>
        <taxon>Agaricomycotina</taxon>
        <taxon>Agaricomycetes</taxon>
        <taxon>Agaricomycetidae</taxon>
        <taxon>Agaricales</taxon>
        <taxon>Marasmiineae</taxon>
        <taxon>Marasmiaceae</taxon>
        <taxon>Moniliophthora</taxon>
    </lineage>
</organism>
<proteinExistence type="predicted"/>
<sequence length="49" mass="5236">MSSRASPRAYISFDLVIQSSEPSHMISFGACKEQGGLVPGSKTSQLEYG</sequence>
<evidence type="ECO:0000313" key="1">
    <source>
        <dbReference type="EMBL" id="KTB36907.1"/>
    </source>
</evidence>
<reference evidence="1 2" key="1">
    <citation type="submission" date="2015-12" db="EMBL/GenBank/DDBJ databases">
        <title>Draft genome sequence of Moniliophthora roreri, the causal agent of frosty pod rot of cacao.</title>
        <authorList>
            <person name="Aime M.C."/>
            <person name="Diaz-Valderrama J.R."/>
            <person name="Kijpornyongpan T."/>
            <person name="Phillips-Mora W."/>
        </authorList>
    </citation>
    <scope>NUCLEOTIDE SEQUENCE [LARGE SCALE GENOMIC DNA]</scope>
    <source>
        <strain evidence="1 2">MCA 2952</strain>
    </source>
</reference>
<accession>A0A0W0FKS7</accession>
<evidence type="ECO:0000313" key="2">
    <source>
        <dbReference type="Proteomes" id="UP000054988"/>
    </source>
</evidence>
<dbReference type="AlphaFoldDB" id="A0A0W0FKS7"/>
<gene>
    <name evidence="1" type="ORF">WG66_10514</name>
</gene>
<name>A0A0W0FKS7_MONRR</name>
<dbReference type="EMBL" id="LATX01001878">
    <property type="protein sequence ID" value="KTB36907.1"/>
    <property type="molecule type" value="Genomic_DNA"/>
</dbReference>